<evidence type="ECO:0000259" key="5">
    <source>
        <dbReference type="PROSITE" id="PS50893"/>
    </source>
</evidence>
<gene>
    <name evidence="6" type="ORF">DYE48_16505</name>
</gene>
<dbReference type="InterPro" id="IPR027417">
    <property type="entry name" value="P-loop_NTPase"/>
</dbReference>
<keyword evidence="7" id="KW-1185">Reference proteome</keyword>
<dbReference type="Pfam" id="PF00005">
    <property type="entry name" value="ABC_tran"/>
    <property type="match status" value="1"/>
</dbReference>
<dbReference type="Proteomes" id="UP000256305">
    <property type="component" value="Unassembled WGS sequence"/>
</dbReference>
<proteinExistence type="predicted"/>
<feature type="transmembrane region" description="Helical" evidence="4">
    <location>
        <begin position="21"/>
        <end position="40"/>
    </location>
</feature>
<dbReference type="PANTHER" id="PTHR42855">
    <property type="entry name" value="ABC TRANSPORTER ATP-BINDING SUBUNIT"/>
    <property type="match status" value="1"/>
</dbReference>
<dbReference type="GO" id="GO:0016887">
    <property type="term" value="F:ATP hydrolysis activity"/>
    <property type="evidence" value="ECO:0007669"/>
    <property type="project" value="InterPro"/>
</dbReference>
<evidence type="ECO:0000256" key="3">
    <source>
        <dbReference type="SAM" id="MobiDB-lite"/>
    </source>
</evidence>
<dbReference type="PROSITE" id="PS50893">
    <property type="entry name" value="ABC_TRANSPORTER_2"/>
    <property type="match status" value="2"/>
</dbReference>
<dbReference type="CDD" id="cd03221">
    <property type="entry name" value="ABCF_EF-3"/>
    <property type="match status" value="2"/>
</dbReference>
<dbReference type="Gene3D" id="3.40.50.300">
    <property type="entry name" value="P-loop containing nucleotide triphosphate hydrolases"/>
    <property type="match status" value="3"/>
</dbReference>
<evidence type="ECO:0000256" key="2">
    <source>
        <dbReference type="ARBA" id="ARBA00022840"/>
    </source>
</evidence>
<dbReference type="InterPro" id="IPR051309">
    <property type="entry name" value="ABCF_ATPase"/>
</dbReference>
<dbReference type="NCBIfam" id="NF000355">
    <property type="entry name" value="ribo_prot_ABC_F"/>
    <property type="match status" value="1"/>
</dbReference>
<comment type="caution">
    <text evidence="6">The sequence shown here is derived from an EMBL/GenBank/DDBJ whole genome shotgun (WGS) entry which is preliminary data.</text>
</comment>
<dbReference type="PROSITE" id="PS00211">
    <property type="entry name" value="ABC_TRANSPORTER_1"/>
    <property type="match status" value="1"/>
</dbReference>
<reference evidence="6 7" key="1">
    <citation type="submission" date="2018-08" db="EMBL/GenBank/DDBJ databases">
        <title>Genome sequence of Halobacillus trueperi KCTC 3686.</title>
        <authorList>
            <person name="Cho K.H."/>
            <person name="Kwak M.-J."/>
            <person name="Kim B.-Y."/>
            <person name="Chun J."/>
        </authorList>
    </citation>
    <scope>NUCLEOTIDE SEQUENCE [LARGE SCALE GENOMIC DNA]</scope>
    <source>
        <strain evidence="6 7">KCTC 3686</strain>
    </source>
</reference>
<evidence type="ECO:0000256" key="1">
    <source>
        <dbReference type="ARBA" id="ARBA00022741"/>
    </source>
</evidence>
<feature type="domain" description="ABC transporter" evidence="5">
    <location>
        <begin position="311"/>
        <end position="531"/>
    </location>
</feature>
<dbReference type="InterPro" id="IPR003439">
    <property type="entry name" value="ABC_transporter-like_ATP-bd"/>
</dbReference>
<evidence type="ECO:0000256" key="4">
    <source>
        <dbReference type="SAM" id="Phobius"/>
    </source>
</evidence>
<feature type="domain" description="ABC transporter" evidence="5">
    <location>
        <begin position="57"/>
        <end position="230"/>
    </location>
</feature>
<dbReference type="InterPro" id="IPR003593">
    <property type="entry name" value="AAA+_ATPase"/>
</dbReference>
<dbReference type="SUPFAM" id="SSF52540">
    <property type="entry name" value="P-loop containing nucleoside triphosphate hydrolases"/>
    <property type="match status" value="2"/>
</dbReference>
<keyword evidence="4" id="KW-0472">Membrane</keyword>
<dbReference type="SMART" id="SM00382">
    <property type="entry name" value="AAA"/>
    <property type="match status" value="2"/>
</dbReference>
<keyword evidence="2 6" id="KW-0067">ATP-binding</keyword>
<dbReference type="GO" id="GO:0005524">
    <property type="term" value="F:ATP binding"/>
    <property type="evidence" value="ECO:0007669"/>
    <property type="project" value="UniProtKB-KW"/>
</dbReference>
<dbReference type="AlphaFoldDB" id="A0A3E0J327"/>
<dbReference type="InterPro" id="IPR017871">
    <property type="entry name" value="ABC_transporter-like_CS"/>
</dbReference>
<dbReference type="PANTHER" id="PTHR42855:SF2">
    <property type="entry name" value="DRUG RESISTANCE ABC TRANSPORTER,ATP-BINDING PROTEIN"/>
    <property type="match status" value="1"/>
</dbReference>
<keyword evidence="4" id="KW-0812">Transmembrane</keyword>
<evidence type="ECO:0000313" key="6">
    <source>
        <dbReference type="EMBL" id="REJ07312.1"/>
    </source>
</evidence>
<feature type="region of interest" description="Disordered" evidence="3">
    <location>
        <begin position="247"/>
        <end position="284"/>
    </location>
</feature>
<dbReference type="EMBL" id="QUAE01000018">
    <property type="protein sequence ID" value="REJ07312.1"/>
    <property type="molecule type" value="Genomic_DNA"/>
</dbReference>
<protein>
    <submittedName>
        <fullName evidence="6">ABC transporter ATP-binding protein</fullName>
    </submittedName>
</protein>
<name>A0A3E0J327_9BACI</name>
<organism evidence="6 7">
    <name type="scientific">Halobacillus trueperi</name>
    <dbReference type="NCBI Taxonomy" id="156205"/>
    <lineage>
        <taxon>Bacteria</taxon>
        <taxon>Bacillati</taxon>
        <taxon>Bacillota</taxon>
        <taxon>Bacilli</taxon>
        <taxon>Bacillales</taxon>
        <taxon>Bacillaceae</taxon>
        <taxon>Halobacillus</taxon>
    </lineage>
</organism>
<accession>A0A3E0J327</accession>
<keyword evidence="1" id="KW-0547">Nucleotide-binding</keyword>
<sequence length="579" mass="67035">MRIRNNTRSRYRIGLSFFKKDSIALTSPFIYVVVYLKAMAGSNLSGTIQGGLFMLNMRAINIQYQIGRRNILDIKELRIHEGDRIGLVGRNGEGKSLLLQYLLGKLDIVPQVEWHTSYGWLQQMNEEEWKTSTMSGGEKTLARLRQVLEKRHPLLFLDEPTNNLDWEHIEDLEENLRHHEGAYVVVSHDRKLLNRCCNKIWELEQGKITEYHGDYDFYEAQKDLEQKQMYEKHEQYVKEKNRIEERIRQKQSQSKGMRKPPKRMGNSEWQLGKNKAAAHQKKVERVSKTLERRLDRLEKADKPMEWDQVKMEFNQLNPSSKKVLGKAGETEVQVGSRFLFSSPKLSLRNGSKTAFIGGNGTGKSTFIRYLLKNTDWLSPGVKVGYFHQTLEELPLEKKVYDYASEGSSLSETTIRIILARLRFFADDMNKIIGQLSGGERVKLSLAKLMASGSTFLVLDEPTNHLDLEAIQALERLICDFPGTILFVTHDRTFIERTADQLWMIEDSRLKTFDGTWKQWEEYVENPPVADEEAYDQMALETRLTELISRLSMPGPNDDVAGLESEYQQTLSQLKKLKKD</sequence>
<evidence type="ECO:0000313" key="7">
    <source>
        <dbReference type="Proteomes" id="UP000256305"/>
    </source>
</evidence>
<keyword evidence="4" id="KW-1133">Transmembrane helix</keyword>